<evidence type="ECO:0000256" key="10">
    <source>
        <dbReference type="ARBA" id="ARBA00029821"/>
    </source>
</evidence>
<accession>A0A6A6YEF6</accession>
<evidence type="ECO:0000256" key="12">
    <source>
        <dbReference type="RuleBase" id="RU271113"/>
    </source>
</evidence>
<protein>
    <recommendedName>
        <fullName evidence="4 12">Histone-lysine N-methyltransferase, H3 lysine-79 specific</fullName>
        <ecNumber evidence="3 12">2.1.1.360</ecNumber>
    </recommendedName>
    <alternativeName>
        <fullName evidence="10 12">Histone H3-K79 methyltransferase</fullName>
    </alternativeName>
</protein>
<name>A0A6A6YEF6_9PEZI</name>
<gene>
    <name evidence="14 16" type="ORF">BDZ99DRAFT_394216</name>
</gene>
<reference evidence="16" key="2">
    <citation type="submission" date="2020-04" db="EMBL/GenBank/DDBJ databases">
        <authorList>
            <consortium name="NCBI Genome Project"/>
        </authorList>
    </citation>
    <scope>NUCLEOTIDE SEQUENCE</scope>
    <source>
        <strain evidence="16">CBS 304.34</strain>
    </source>
</reference>
<dbReference type="PANTHER" id="PTHR21451">
    <property type="entry name" value="HISTONE H3 METHYLTRANSFERASE"/>
    <property type="match status" value="1"/>
</dbReference>
<keyword evidence="9 12" id="KW-0539">Nucleus</keyword>
<comment type="activity regulation">
    <text evidence="12">Ubiquitination of histone H2B to form H2BK123ub1 is required for efficient DOT1 methyltransferase activity on histone H3.</text>
</comment>
<evidence type="ECO:0000256" key="5">
    <source>
        <dbReference type="ARBA" id="ARBA00022603"/>
    </source>
</evidence>
<evidence type="ECO:0000313" key="16">
    <source>
        <dbReference type="RefSeq" id="XP_033573429.1"/>
    </source>
</evidence>
<evidence type="ECO:0000256" key="7">
    <source>
        <dbReference type="ARBA" id="ARBA00022691"/>
    </source>
</evidence>
<dbReference type="InterPro" id="IPR030445">
    <property type="entry name" value="H3-K79_meTrfase"/>
</dbReference>
<evidence type="ECO:0000256" key="3">
    <source>
        <dbReference type="ARBA" id="ARBA00012190"/>
    </source>
</evidence>
<sequence>MKRRLRDTENNGEKLDIIHGVDMTTGEHGKEYKAAFKTETGDEDRFVVELQYPSTSPRERFETVIPRDPTGYDPIKDIEYTIDEICLTYLPEAQSLVFRDDDSGVVRLLKRAVAKKSPSDYCKALDNFNAHIRASLADSTISKTLDSKHALPPSLVKHIFSQVYQRIVSPHAHRLKKVKDKATTYGELMPSFVNTIFRQTHLNSSSIFVDLGSGVGNVVIQAALQTGAQSWGIEILDTPAKFASEQAKELQARARLWGLSIGPIHLLHGSFLESPEIDDVLRVADVVLVNNKVFGERLNGELLFKFLDLKDGAQVISLESFGAGRQGAWNQQQNAARLFREKRYESGTDAVSWDGQSVDYFIATKDEHHVKEEDL</sequence>
<dbReference type="PROSITE" id="PS51569">
    <property type="entry name" value="DOT1"/>
    <property type="match status" value="1"/>
</dbReference>
<dbReference type="InterPro" id="IPR025789">
    <property type="entry name" value="DOT1_dom"/>
</dbReference>
<dbReference type="Proteomes" id="UP000504636">
    <property type="component" value="Unplaced"/>
</dbReference>
<dbReference type="GO" id="GO:0000077">
    <property type="term" value="P:DNA damage checkpoint signaling"/>
    <property type="evidence" value="ECO:0007669"/>
    <property type="project" value="TreeGrafter"/>
</dbReference>
<comment type="similarity">
    <text evidence="12">Belongs to the class I-like SAM-binding methyltransferase superfamily. DOT1 family.</text>
</comment>
<dbReference type="AlphaFoldDB" id="A0A6A6YEF6"/>
<dbReference type="Gene3D" id="3.40.50.150">
    <property type="entry name" value="Vaccinia Virus protein VP39"/>
    <property type="match status" value="1"/>
</dbReference>
<keyword evidence="15" id="KW-1185">Reference proteome</keyword>
<comment type="catalytic activity">
    <reaction evidence="11 12">
        <text>L-lysyl(79)-[histone H3] + 3 S-adenosyl-L-methionine = N(6),N(6),N(6)-trimethyl-L-lysyl(79)-[histone H3] + 3 S-adenosyl-L-homocysteine + 3 H(+)</text>
        <dbReference type="Rhea" id="RHEA:60328"/>
        <dbReference type="Rhea" id="RHEA-COMP:15549"/>
        <dbReference type="Rhea" id="RHEA-COMP:15552"/>
        <dbReference type="ChEBI" id="CHEBI:15378"/>
        <dbReference type="ChEBI" id="CHEBI:29969"/>
        <dbReference type="ChEBI" id="CHEBI:57856"/>
        <dbReference type="ChEBI" id="CHEBI:59789"/>
        <dbReference type="ChEBI" id="CHEBI:61961"/>
        <dbReference type="EC" id="2.1.1.360"/>
    </reaction>
</comment>
<proteinExistence type="inferred from homology"/>
<dbReference type="GO" id="GO:0140956">
    <property type="term" value="F:histone H3K79 trimethyltransferase activity"/>
    <property type="evidence" value="ECO:0007669"/>
    <property type="project" value="UniProtKB-EC"/>
</dbReference>
<feature type="domain" description="DOT1" evidence="13">
    <location>
        <begin position="59"/>
        <end position="375"/>
    </location>
</feature>
<comment type="miscellaneous">
    <text evidence="12">In contrast to other lysine histone methyltransferases, it does not contain a SET domain, suggesting the existence of another mechanism for methylation of lysine residues of histones.</text>
</comment>
<evidence type="ECO:0000256" key="1">
    <source>
        <dbReference type="ARBA" id="ARBA00003482"/>
    </source>
</evidence>
<evidence type="ECO:0000256" key="11">
    <source>
        <dbReference type="ARBA" id="ARBA00047770"/>
    </source>
</evidence>
<dbReference type="InterPro" id="IPR029063">
    <property type="entry name" value="SAM-dependent_MTases_sf"/>
</dbReference>
<dbReference type="EMBL" id="MU003707">
    <property type="protein sequence ID" value="KAF2806465.1"/>
    <property type="molecule type" value="Genomic_DNA"/>
</dbReference>
<dbReference type="OrthoDB" id="443402at2759"/>
<dbReference type="GeneID" id="54456771"/>
<evidence type="ECO:0000256" key="6">
    <source>
        <dbReference type="ARBA" id="ARBA00022679"/>
    </source>
</evidence>
<reference evidence="14 16" key="1">
    <citation type="journal article" date="2020" name="Stud. Mycol.">
        <title>101 Dothideomycetes genomes: a test case for predicting lifestyles and emergence of pathogens.</title>
        <authorList>
            <person name="Haridas S."/>
            <person name="Albert R."/>
            <person name="Binder M."/>
            <person name="Bloem J."/>
            <person name="Labutti K."/>
            <person name="Salamov A."/>
            <person name="Andreopoulos B."/>
            <person name="Baker S."/>
            <person name="Barry K."/>
            <person name="Bills G."/>
            <person name="Bluhm B."/>
            <person name="Cannon C."/>
            <person name="Castanera R."/>
            <person name="Culley D."/>
            <person name="Daum C."/>
            <person name="Ezra D."/>
            <person name="Gonzalez J."/>
            <person name="Henrissat B."/>
            <person name="Kuo A."/>
            <person name="Liang C."/>
            <person name="Lipzen A."/>
            <person name="Lutzoni F."/>
            <person name="Magnuson J."/>
            <person name="Mondo S."/>
            <person name="Nolan M."/>
            <person name="Ohm R."/>
            <person name="Pangilinan J."/>
            <person name="Park H.-J."/>
            <person name="Ramirez L."/>
            <person name="Alfaro M."/>
            <person name="Sun H."/>
            <person name="Tritt A."/>
            <person name="Yoshinaga Y."/>
            <person name="Zwiers L.-H."/>
            <person name="Turgeon B."/>
            <person name="Goodwin S."/>
            <person name="Spatafora J."/>
            <person name="Crous P."/>
            <person name="Grigoriev I."/>
        </authorList>
    </citation>
    <scope>NUCLEOTIDE SEQUENCE</scope>
    <source>
        <strain evidence="14 16">CBS 304.34</strain>
    </source>
</reference>
<evidence type="ECO:0000256" key="2">
    <source>
        <dbReference type="ARBA" id="ARBA00004123"/>
    </source>
</evidence>
<reference evidence="16" key="3">
    <citation type="submission" date="2025-04" db="UniProtKB">
        <authorList>
            <consortium name="RefSeq"/>
        </authorList>
    </citation>
    <scope>IDENTIFICATION</scope>
    <source>
        <strain evidence="16">CBS 304.34</strain>
    </source>
</reference>
<dbReference type="GO" id="GO:0006281">
    <property type="term" value="P:DNA repair"/>
    <property type="evidence" value="ECO:0007669"/>
    <property type="project" value="TreeGrafter"/>
</dbReference>
<keyword evidence="6 12" id="KW-0808">Transferase</keyword>
<organism evidence="14">
    <name type="scientific">Mytilinidion resinicola</name>
    <dbReference type="NCBI Taxonomy" id="574789"/>
    <lineage>
        <taxon>Eukaryota</taxon>
        <taxon>Fungi</taxon>
        <taxon>Dikarya</taxon>
        <taxon>Ascomycota</taxon>
        <taxon>Pezizomycotina</taxon>
        <taxon>Dothideomycetes</taxon>
        <taxon>Pleosporomycetidae</taxon>
        <taxon>Mytilinidiales</taxon>
        <taxon>Mytilinidiaceae</taxon>
        <taxon>Mytilinidion</taxon>
    </lineage>
</organism>
<dbReference type="PANTHER" id="PTHR21451:SF0">
    <property type="entry name" value="HISTONE-LYSINE N-METHYLTRANSFERASE, H3 LYSINE-79 SPECIFIC"/>
    <property type="match status" value="1"/>
</dbReference>
<evidence type="ECO:0000259" key="13">
    <source>
        <dbReference type="PROSITE" id="PS51569"/>
    </source>
</evidence>
<dbReference type="GO" id="GO:0032259">
    <property type="term" value="P:methylation"/>
    <property type="evidence" value="ECO:0007669"/>
    <property type="project" value="UniProtKB-KW"/>
</dbReference>
<dbReference type="SUPFAM" id="SSF53335">
    <property type="entry name" value="S-adenosyl-L-methionine-dependent methyltransferases"/>
    <property type="match status" value="1"/>
</dbReference>
<dbReference type="RefSeq" id="XP_033573429.1">
    <property type="nucleotide sequence ID" value="XM_033715878.1"/>
</dbReference>
<dbReference type="FunFam" id="3.40.50.150:FF:000033">
    <property type="entry name" value="Histone-lysine N-methyltransferase, H3 lysine-79 specific"/>
    <property type="match status" value="1"/>
</dbReference>
<keyword evidence="7 12" id="KW-0949">S-adenosyl-L-methionine</keyword>
<evidence type="ECO:0000313" key="15">
    <source>
        <dbReference type="Proteomes" id="UP000504636"/>
    </source>
</evidence>
<dbReference type="Pfam" id="PF08123">
    <property type="entry name" value="DOT1"/>
    <property type="match status" value="1"/>
</dbReference>
<comment type="subcellular location">
    <subcellularLocation>
        <location evidence="2 12">Nucleus</location>
    </subcellularLocation>
</comment>
<dbReference type="GO" id="GO:0005634">
    <property type="term" value="C:nucleus"/>
    <property type="evidence" value="ECO:0007669"/>
    <property type="project" value="UniProtKB-SubCell"/>
</dbReference>
<evidence type="ECO:0000256" key="4">
    <source>
        <dbReference type="ARBA" id="ARBA00020987"/>
    </source>
</evidence>
<dbReference type="Gene3D" id="1.10.260.170">
    <property type="match status" value="1"/>
</dbReference>
<dbReference type="EC" id="2.1.1.360" evidence="3 12"/>
<evidence type="ECO:0000313" key="14">
    <source>
        <dbReference type="EMBL" id="KAF2806465.1"/>
    </source>
</evidence>
<keyword evidence="5 12" id="KW-0489">Methyltransferase</keyword>
<dbReference type="CDD" id="cd02440">
    <property type="entry name" value="AdoMet_MTases"/>
    <property type="match status" value="1"/>
</dbReference>
<comment type="function">
    <text evidence="1 12">Histone methyltransferase that specifically trimethylates histone H3 to form H3K79me3. This methylation is required for telomere silencing and for the pachytene checkpoint during the meiotic cell cycle by allowing the recruitment of RAD9 to double strand breaks. Nucleosomes are preferred as substrate compared to free histone.</text>
</comment>
<evidence type="ECO:0000256" key="8">
    <source>
        <dbReference type="ARBA" id="ARBA00022853"/>
    </source>
</evidence>
<keyword evidence="8 12" id="KW-0156">Chromatin regulator</keyword>
<evidence type="ECO:0000256" key="9">
    <source>
        <dbReference type="ARBA" id="ARBA00023242"/>
    </source>
</evidence>